<evidence type="ECO:0000313" key="4">
    <source>
        <dbReference type="Proteomes" id="UP000799772"/>
    </source>
</evidence>
<dbReference type="Pfam" id="PF23232">
    <property type="entry name" value="AAA_lid_13"/>
    <property type="match status" value="1"/>
</dbReference>
<accession>A0A9P4IUN5</accession>
<organism evidence="3 4">
    <name type="scientific">Rhizodiscina lignyota</name>
    <dbReference type="NCBI Taxonomy" id="1504668"/>
    <lineage>
        <taxon>Eukaryota</taxon>
        <taxon>Fungi</taxon>
        <taxon>Dikarya</taxon>
        <taxon>Ascomycota</taxon>
        <taxon>Pezizomycotina</taxon>
        <taxon>Dothideomycetes</taxon>
        <taxon>Pleosporomycetidae</taxon>
        <taxon>Aulographales</taxon>
        <taxon>Rhizodiscinaceae</taxon>
        <taxon>Rhizodiscina</taxon>
    </lineage>
</organism>
<reference evidence="3" key="1">
    <citation type="journal article" date="2020" name="Stud. Mycol.">
        <title>101 Dothideomycetes genomes: a test case for predicting lifestyles and emergence of pathogens.</title>
        <authorList>
            <person name="Haridas S."/>
            <person name="Albert R."/>
            <person name="Binder M."/>
            <person name="Bloem J."/>
            <person name="Labutti K."/>
            <person name="Salamov A."/>
            <person name="Andreopoulos B."/>
            <person name="Baker S."/>
            <person name="Barry K."/>
            <person name="Bills G."/>
            <person name="Bluhm B."/>
            <person name="Cannon C."/>
            <person name="Castanera R."/>
            <person name="Culley D."/>
            <person name="Daum C."/>
            <person name="Ezra D."/>
            <person name="Gonzalez J."/>
            <person name="Henrissat B."/>
            <person name="Kuo A."/>
            <person name="Liang C."/>
            <person name="Lipzen A."/>
            <person name="Lutzoni F."/>
            <person name="Magnuson J."/>
            <person name="Mondo S."/>
            <person name="Nolan M."/>
            <person name="Ohm R."/>
            <person name="Pangilinan J."/>
            <person name="Park H.-J."/>
            <person name="Ramirez L."/>
            <person name="Alfaro M."/>
            <person name="Sun H."/>
            <person name="Tritt A."/>
            <person name="Yoshinaga Y."/>
            <person name="Zwiers L.-H."/>
            <person name="Turgeon B."/>
            <person name="Goodwin S."/>
            <person name="Spatafora J."/>
            <person name="Crous P."/>
            <person name="Grigoriev I."/>
        </authorList>
    </citation>
    <scope>NUCLEOTIDE SEQUENCE</scope>
    <source>
        <strain evidence="3">CBS 133067</strain>
    </source>
</reference>
<evidence type="ECO:0000259" key="2">
    <source>
        <dbReference type="Pfam" id="PF23232"/>
    </source>
</evidence>
<dbReference type="Proteomes" id="UP000799772">
    <property type="component" value="Unassembled WGS sequence"/>
</dbReference>
<keyword evidence="4" id="KW-1185">Reference proteome</keyword>
<feature type="compositionally biased region" description="Basic and acidic residues" evidence="1">
    <location>
        <begin position="146"/>
        <end position="156"/>
    </location>
</feature>
<proteinExistence type="predicted"/>
<feature type="region of interest" description="Disordered" evidence="1">
    <location>
        <begin position="146"/>
        <end position="228"/>
    </location>
</feature>
<dbReference type="InterPro" id="IPR027417">
    <property type="entry name" value="P-loop_NTPase"/>
</dbReference>
<dbReference type="PANTHER" id="PTHR46411:SF2">
    <property type="entry name" value="AAA+ ATPASE DOMAIN-CONTAINING PROTEIN"/>
    <property type="match status" value="1"/>
</dbReference>
<protein>
    <recommendedName>
        <fullName evidence="2">AAA+ ATPase lid domain-containing protein</fullName>
    </recommendedName>
</protein>
<sequence length="228" mass="26748">MVSVLLRMLEYYSGILFLTTNRVGTIDEAFKSRIHIKIWRVNFRRSQDQVDADEEALLKFAKKHFKSNDEGSRWYGRQIYNASKTAIALAQFETLDIYPSQKPQLLPDYFKQVAHPSRKFDEYLFRTQGGETYSVINRQQKVRADRFGMEEPRETIQCRSTRTRKLDMDELPSWSEEDSDDSEEKRKAAKKKKEKSSSSKRSDDKKSKKSKKTKKHDSDDSDAVSPFH</sequence>
<dbReference type="OrthoDB" id="10042665at2759"/>
<name>A0A9P4IUN5_9PEZI</name>
<feature type="domain" description="AAA+ ATPase lid" evidence="2">
    <location>
        <begin position="35"/>
        <end position="129"/>
    </location>
</feature>
<dbReference type="AlphaFoldDB" id="A0A9P4IUN5"/>
<evidence type="ECO:0000256" key="1">
    <source>
        <dbReference type="SAM" id="MobiDB-lite"/>
    </source>
</evidence>
<gene>
    <name evidence="3" type="ORF">NA57DRAFT_51566</name>
</gene>
<dbReference type="PANTHER" id="PTHR46411">
    <property type="entry name" value="FAMILY ATPASE, PUTATIVE-RELATED"/>
    <property type="match status" value="1"/>
</dbReference>
<feature type="compositionally biased region" description="Basic and acidic residues" evidence="1">
    <location>
        <begin position="195"/>
        <end position="206"/>
    </location>
</feature>
<evidence type="ECO:0000313" key="3">
    <source>
        <dbReference type="EMBL" id="KAF2104762.1"/>
    </source>
</evidence>
<dbReference type="SUPFAM" id="SSF52540">
    <property type="entry name" value="P-loop containing nucleoside triphosphate hydrolases"/>
    <property type="match status" value="1"/>
</dbReference>
<dbReference type="InterPro" id="IPR056599">
    <property type="entry name" value="AAA_lid_fung"/>
</dbReference>
<dbReference type="EMBL" id="ML978121">
    <property type="protein sequence ID" value="KAF2104762.1"/>
    <property type="molecule type" value="Genomic_DNA"/>
</dbReference>
<comment type="caution">
    <text evidence="3">The sequence shown here is derived from an EMBL/GenBank/DDBJ whole genome shotgun (WGS) entry which is preliminary data.</text>
</comment>